<keyword evidence="2" id="KW-1185">Reference proteome</keyword>
<accession>A0A8X6P4L0</accession>
<dbReference type="OrthoDB" id="10507294at2759"/>
<proteinExistence type="predicted"/>
<organism evidence="1 2">
    <name type="scientific">Nephila pilipes</name>
    <name type="common">Giant wood spider</name>
    <name type="synonym">Nephila maculata</name>
    <dbReference type="NCBI Taxonomy" id="299642"/>
    <lineage>
        <taxon>Eukaryota</taxon>
        <taxon>Metazoa</taxon>
        <taxon>Ecdysozoa</taxon>
        <taxon>Arthropoda</taxon>
        <taxon>Chelicerata</taxon>
        <taxon>Arachnida</taxon>
        <taxon>Araneae</taxon>
        <taxon>Araneomorphae</taxon>
        <taxon>Entelegynae</taxon>
        <taxon>Araneoidea</taxon>
        <taxon>Nephilidae</taxon>
        <taxon>Nephila</taxon>
    </lineage>
</organism>
<dbReference type="AlphaFoldDB" id="A0A8X6P4L0"/>
<comment type="caution">
    <text evidence="1">The sequence shown here is derived from an EMBL/GenBank/DDBJ whole genome shotgun (WGS) entry which is preliminary data.</text>
</comment>
<evidence type="ECO:0000313" key="2">
    <source>
        <dbReference type="Proteomes" id="UP000887013"/>
    </source>
</evidence>
<dbReference type="EMBL" id="BMAW01111437">
    <property type="protein sequence ID" value="GFT47946.1"/>
    <property type="molecule type" value="Genomic_DNA"/>
</dbReference>
<name>A0A8X6P4L0_NEPPI</name>
<evidence type="ECO:0000313" key="1">
    <source>
        <dbReference type="EMBL" id="GFT47946.1"/>
    </source>
</evidence>
<dbReference type="Proteomes" id="UP000887013">
    <property type="component" value="Unassembled WGS sequence"/>
</dbReference>
<gene>
    <name evidence="1" type="ORF">NPIL_10571</name>
</gene>
<protein>
    <submittedName>
        <fullName evidence="1">Uncharacterized protein</fullName>
    </submittedName>
</protein>
<sequence length="135" mass="15425">MAIILSVSAADHDSDYEERESLSKSELLEIVECLWASRNSKNCDRYEYCMKLLPDGEDDNYRDCLHQVIPEGINCNKLEDTQDMTEAFSQLCITELNKTCISTFGETTISARTTHTDKYFYHVETTTASIETDSE</sequence>
<reference evidence="1" key="1">
    <citation type="submission" date="2020-08" db="EMBL/GenBank/DDBJ databases">
        <title>Multicomponent nature underlies the extraordinary mechanical properties of spider dragline silk.</title>
        <authorList>
            <person name="Kono N."/>
            <person name="Nakamura H."/>
            <person name="Mori M."/>
            <person name="Yoshida Y."/>
            <person name="Ohtoshi R."/>
            <person name="Malay A.D."/>
            <person name="Moran D.A.P."/>
            <person name="Tomita M."/>
            <person name="Numata K."/>
            <person name="Arakawa K."/>
        </authorList>
    </citation>
    <scope>NUCLEOTIDE SEQUENCE</scope>
</reference>